<accession>Q9SLC5</accession>
<reference key="1">
    <citation type="journal article" date="1999" name="Nature">
        <title>Sequence and analysis of chromosome 2 of the plant Arabidopsis thaliana.</title>
        <authorList>
            <person name="Lin X."/>
            <person name="Kaul S."/>
            <person name="Rounsley S."/>
            <person name="Shea T.P."/>
            <person name="Benito M.I."/>
            <person name="Town C.D."/>
            <person name="Fujii C.Y."/>
            <person name="Mason T."/>
            <person name="Bowman C.L."/>
            <person name="Barnstead M."/>
            <person name="Feldblyum T.V."/>
            <person name="Buell C.R."/>
            <person name="Ketchum K.A."/>
            <person name="Lee J."/>
            <person name="Ronning C.M."/>
            <person name="Koo H.L."/>
            <person name="Moffat K.S."/>
            <person name="Cronin L.A."/>
            <person name="Shen M."/>
            <person name="Pai G."/>
            <person name="Van Aken S."/>
            <person name="Umayam L."/>
            <person name="Tallon L.J."/>
            <person name="Gill J.E."/>
            <person name="Adams M.D."/>
            <person name="Carrera A.J."/>
            <person name="Creasy T.H."/>
            <person name="Goodman H.M."/>
            <person name="Somerville C.R."/>
            <person name="Copenhaver G.P."/>
            <person name="Preuss D."/>
            <person name="Nierman W.C."/>
            <person name="White O."/>
            <person name="Eisen J.A."/>
            <person name="Salzberg S.L."/>
            <person name="Fraser C.M."/>
            <person name="Venter J.C."/>
        </authorList>
    </citation>
    <scope>NUCLEOTIDE SEQUENCE [LARGE SCALE GENOMIC DNA]</scope>
    <source>
        <strain>cv. Columbia</strain>
    </source>
</reference>
<dbReference type="EMBL" id="AC005956">
    <property type="protein sequence ID" value="AAD23717.1"/>
    <property type="molecule type" value="Genomic_DNA"/>
</dbReference>
<dbReference type="AlphaFoldDB" id="Q9SLC5"/>
<reference evidence="2" key="2">
    <citation type="submission" date="2000-03" db="EMBL/GenBank/DDBJ databases">
        <authorList>
            <person name="Lin X."/>
            <person name="Kaul S."/>
            <person name="Shea T.P."/>
            <person name="Fujii C.Y."/>
            <person name="Shen M."/>
            <person name="VanAken S.E."/>
            <person name="Barnstead M.E."/>
            <person name="Mason T.M."/>
            <person name="Bowman C.L."/>
            <person name="Ronning C.M."/>
            <person name="Benito M.-I."/>
            <person name="Carrera A.J."/>
            <person name="Creasy T.H."/>
            <person name="Buell C.R."/>
            <person name="Town C.D."/>
            <person name="Nierman W.C."/>
            <person name="Fraser C.M."/>
            <person name="Venter J.C."/>
        </authorList>
    </citation>
    <scope>NUCLEOTIDE SEQUENCE</scope>
</reference>
<evidence type="ECO:0000256" key="1">
    <source>
        <dbReference type="SAM" id="MobiDB-lite"/>
    </source>
</evidence>
<feature type="compositionally biased region" description="Basic residues" evidence="1">
    <location>
        <begin position="92"/>
        <end position="101"/>
    </location>
</feature>
<dbReference type="PIR" id="G84852">
    <property type="entry name" value="G84852"/>
</dbReference>
<dbReference type="ExpressionAtlas" id="Q9SLC5">
    <property type="expression patterns" value="baseline and differential"/>
</dbReference>
<dbReference type="TAIR" id="AT2G42340"/>
<sequence length="349" mass="39054">MEKTPFVLCFSVSRNQIPDYNPDEANWSEKILDHVGDFKSLEEVVSKLTENLNLTESQIASIWKSLIKAEEEAQQVPPPPPPPSAADVSSKSTRKKMKKQASKLQTQSQLLDPADVEAIESMKKEISTTMDLLKIVLQLHKVLFPTRVGAGQVRLAAGNNISGQVRASAGNIISGQVRAAAGNNISGQRWSFLLVKMFFKETKQHSPKNVLRKEKRAFTLQISHKIHKGKMTKSKDCPFTNVGSGCRAIGYTRNILFSQAEGFDPSDAETIEAVDERLIEQMNDHITDWNDVEGMPSAMQSKLNLTGSHYAKIRRKYIIVENAIEVSLPILEQSNHAKFDIYNTCLRLY</sequence>
<feature type="region of interest" description="Disordered" evidence="1">
    <location>
        <begin position="71"/>
        <end position="108"/>
    </location>
</feature>
<proteinExistence type="predicted"/>
<organism evidence="2">
    <name type="scientific">Arabidopsis thaliana</name>
    <name type="common">Mouse-ear cress</name>
    <dbReference type="NCBI Taxonomy" id="3702"/>
    <lineage>
        <taxon>Eukaryota</taxon>
        <taxon>Viridiplantae</taxon>
        <taxon>Streptophyta</taxon>
        <taxon>Embryophyta</taxon>
        <taxon>Tracheophyta</taxon>
        <taxon>Spermatophyta</taxon>
        <taxon>Magnoliopsida</taxon>
        <taxon>eudicotyledons</taxon>
        <taxon>Gunneridae</taxon>
        <taxon>Pentapetalae</taxon>
        <taxon>rosids</taxon>
        <taxon>malvids</taxon>
        <taxon>Brassicales</taxon>
        <taxon>Brassicaceae</taxon>
        <taxon>Camelineae</taxon>
        <taxon>Arabidopsis</taxon>
    </lineage>
</organism>
<reference evidence="2" key="3">
    <citation type="submission" date="2002-02" db="EMBL/GenBank/DDBJ databases">
        <authorList>
            <person name="Town C.D."/>
            <person name="Kaul S."/>
        </authorList>
    </citation>
    <scope>NUCLEOTIDE SEQUENCE</scope>
</reference>
<name>Q9SLC5_ARATH</name>
<protein>
    <submittedName>
        <fullName evidence="2">Uncharacterized protein At2g42340</fullName>
    </submittedName>
</protein>
<evidence type="ECO:0000313" key="2">
    <source>
        <dbReference type="EMBL" id="AAD23717.1"/>
    </source>
</evidence>